<evidence type="ECO:0000256" key="5">
    <source>
        <dbReference type="ARBA" id="ARBA00022729"/>
    </source>
</evidence>
<evidence type="ECO:0000256" key="6">
    <source>
        <dbReference type="ARBA" id="ARBA00023157"/>
    </source>
</evidence>
<dbReference type="InterPro" id="IPR003978">
    <property type="entry name" value="Thrombopoietin"/>
</dbReference>
<dbReference type="GO" id="GO:0005179">
    <property type="term" value="F:hormone activity"/>
    <property type="evidence" value="ECO:0007669"/>
    <property type="project" value="UniProtKB-KW"/>
</dbReference>
<keyword evidence="9" id="KW-1185">Reference proteome</keyword>
<sequence length="198" mass="21538">MKTDNGGDKNGDTKAKDGLLLLLLSMAASDIPGVQARPIDFVCDGHARRDLNTVKELESVMGECSGSALLPLPITLPCMKTHKASWDRKSVQQKRGDIVAALRALAQGVREVRSLLLPECQASLLERLERSVTNYLHILTHLELTGEDDSLVAACPSHPTRNLGDVLWSFSRLLTGKLEWLAAELSAGCHAEMKTSNL</sequence>
<keyword evidence="3" id="KW-0964">Secreted</keyword>
<dbReference type="Gene3D" id="1.20.1250.10">
    <property type="match status" value="1"/>
</dbReference>
<dbReference type="SUPFAM" id="SSF47266">
    <property type="entry name" value="4-helical cytokines"/>
    <property type="match status" value="1"/>
</dbReference>
<dbReference type="GO" id="GO:0008283">
    <property type="term" value="P:cell population proliferation"/>
    <property type="evidence" value="ECO:0007669"/>
    <property type="project" value="InterPro"/>
</dbReference>
<evidence type="ECO:0000256" key="2">
    <source>
        <dbReference type="ARBA" id="ARBA00005782"/>
    </source>
</evidence>
<dbReference type="AlphaFoldDB" id="A0A9D3MEY7"/>
<keyword evidence="6" id="KW-1015">Disulfide bond</keyword>
<evidence type="ECO:0008006" key="10">
    <source>
        <dbReference type="Google" id="ProtNLM"/>
    </source>
</evidence>
<comment type="subcellular location">
    <subcellularLocation>
        <location evidence="1">Secreted</location>
    </subcellularLocation>
</comment>
<evidence type="ECO:0000256" key="4">
    <source>
        <dbReference type="ARBA" id="ARBA00022702"/>
    </source>
</evidence>
<proteinExistence type="inferred from homology"/>
<keyword evidence="5 7" id="KW-0732">Signal</keyword>
<dbReference type="GO" id="GO:0005125">
    <property type="term" value="F:cytokine activity"/>
    <property type="evidence" value="ECO:0007669"/>
    <property type="project" value="InterPro"/>
</dbReference>
<dbReference type="PANTHER" id="PTHR10560">
    <property type="entry name" value="THROMBOPOIETIN"/>
    <property type="match status" value="1"/>
</dbReference>
<dbReference type="InterPro" id="IPR009079">
    <property type="entry name" value="4_helix_cytokine-like_core"/>
</dbReference>
<dbReference type="Pfam" id="PF00758">
    <property type="entry name" value="EPO_TPO"/>
    <property type="match status" value="1"/>
</dbReference>
<protein>
    <recommendedName>
        <fullName evidence="10">Thrombopoietin</fullName>
    </recommendedName>
</protein>
<reference evidence="8" key="1">
    <citation type="submission" date="2021-01" db="EMBL/GenBank/DDBJ databases">
        <title>A chromosome-scale assembly of European eel, Anguilla anguilla.</title>
        <authorList>
            <person name="Henkel C."/>
            <person name="Jong-Raadsen S.A."/>
            <person name="Dufour S."/>
            <person name="Weltzien F.-A."/>
            <person name="Palstra A.P."/>
            <person name="Pelster B."/>
            <person name="Spaink H.P."/>
            <person name="Van Den Thillart G.E."/>
            <person name="Jansen H."/>
            <person name="Zahm M."/>
            <person name="Klopp C."/>
            <person name="Cedric C."/>
            <person name="Louis A."/>
            <person name="Berthelot C."/>
            <person name="Parey E."/>
            <person name="Roest Crollius H."/>
            <person name="Montfort J."/>
            <person name="Robinson-Rechavi M."/>
            <person name="Bucao C."/>
            <person name="Bouchez O."/>
            <person name="Gislard M."/>
            <person name="Lluch J."/>
            <person name="Milhes M."/>
            <person name="Lampietro C."/>
            <person name="Lopez Roques C."/>
            <person name="Donnadieu C."/>
            <person name="Braasch I."/>
            <person name="Desvignes T."/>
            <person name="Postlethwait J."/>
            <person name="Bobe J."/>
            <person name="Guiguen Y."/>
            <person name="Dirks R."/>
        </authorList>
    </citation>
    <scope>NUCLEOTIDE SEQUENCE</scope>
    <source>
        <strain evidence="8">Tag_6206</strain>
        <tissue evidence="8">Liver</tissue>
    </source>
</reference>
<organism evidence="8 9">
    <name type="scientific">Anguilla anguilla</name>
    <name type="common">European freshwater eel</name>
    <name type="synonym">Muraena anguilla</name>
    <dbReference type="NCBI Taxonomy" id="7936"/>
    <lineage>
        <taxon>Eukaryota</taxon>
        <taxon>Metazoa</taxon>
        <taxon>Chordata</taxon>
        <taxon>Craniata</taxon>
        <taxon>Vertebrata</taxon>
        <taxon>Euteleostomi</taxon>
        <taxon>Actinopterygii</taxon>
        <taxon>Neopterygii</taxon>
        <taxon>Teleostei</taxon>
        <taxon>Anguilliformes</taxon>
        <taxon>Anguillidae</taxon>
        <taxon>Anguilla</taxon>
    </lineage>
</organism>
<gene>
    <name evidence="8" type="ORF">ANANG_G00129470</name>
</gene>
<evidence type="ECO:0000256" key="1">
    <source>
        <dbReference type="ARBA" id="ARBA00004613"/>
    </source>
</evidence>
<feature type="chain" id="PRO_5039368428" description="Thrombopoietin" evidence="7">
    <location>
        <begin position="37"/>
        <end position="198"/>
    </location>
</feature>
<accession>A0A9D3MEY7</accession>
<evidence type="ECO:0000313" key="9">
    <source>
        <dbReference type="Proteomes" id="UP001044222"/>
    </source>
</evidence>
<dbReference type="GO" id="GO:0005576">
    <property type="term" value="C:extracellular region"/>
    <property type="evidence" value="ECO:0007669"/>
    <property type="project" value="UniProtKB-SubCell"/>
</dbReference>
<comment type="similarity">
    <text evidence="2">Belongs to the EPO/TPO family.</text>
</comment>
<dbReference type="InterPro" id="IPR001323">
    <property type="entry name" value="EPO_TPO"/>
</dbReference>
<dbReference type="Proteomes" id="UP001044222">
    <property type="component" value="Chromosome 6"/>
</dbReference>
<feature type="signal peptide" evidence="7">
    <location>
        <begin position="1"/>
        <end position="36"/>
    </location>
</feature>
<keyword evidence="4" id="KW-0372">Hormone</keyword>
<dbReference type="PANTHER" id="PTHR10560:SF0">
    <property type="entry name" value="THROMBOPOIETIN"/>
    <property type="match status" value="1"/>
</dbReference>
<evidence type="ECO:0000313" key="8">
    <source>
        <dbReference type="EMBL" id="KAG5847744.1"/>
    </source>
</evidence>
<evidence type="ECO:0000256" key="7">
    <source>
        <dbReference type="SAM" id="SignalP"/>
    </source>
</evidence>
<comment type="caution">
    <text evidence="8">The sequence shown here is derived from an EMBL/GenBank/DDBJ whole genome shotgun (WGS) entry which is preliminary data.</text>
</comment>
<evidence type="ECO:0000256" key="3">
    <source>
        <dbReference type="ARBA" id="ARBA00022525"/>
    </source>
</evidence>
<dbReference type="EMBL" id="JAFIRN010000006">
    <property type="protein sequence ID" value="KAG5847744.1"/>
    <property type="molecule type" value="Genomic_DNA"/>
</dbReference>
<name>A0A9D3MEY7_ANGAN</name>